<evidence type="ECO:0000313" key="2">
    <source>
        <dbReference type="Proteomes" id="UP000325313"/>
    </source>
</evidence>
<organism evidence="1 2">
    <name type="scientific">Puccinia graminis f. sp. tritici</name>
    <dbReference type="NCBI Taxonomy" id="56615"/>
    <lineage>
        <taxon>Eukaryota</taxon>
        <taxon>Fungi</taxon>
        <taxon>Dikarya</taxon>
        <taxon>Basidiomycota</taxon>
        <taxon>Pucciniomycotina</taxon>
        <taxon>Pucciniomycetes</taxon>
        <taxon>Pucciniales</taxon>
        <taxon>Pucciniaceae</taxon>
        <taxon>Puccinia</taxon>
    </lineage>
</organism>
<evidence type="ECO:0000313" key="1">
    <source>
        <dbReference type="EMBL" id="KAA1074111.1"/>
    </source>
</evidence>
<accession>A0A5B0MBW6</accession>
<gene>
    <name evidence="1" type="ORF">PGTUg99_018309</name>
</gene>
<dbReference type="EMBL" id="VDEP01000473">
    <property type="protein sequence ID" value="KAA1074111.1"/>
    <property type="molecule type" value="Genomic_DNA"/>
</dbReference>
<protein>
    <submittedName>
        <fullName evidence="1">Uncharacterized protein</fullName>
    </submittedName>
</protein>
<name>A0A5B0MBW6_PUCGR</name>
<dbReference type="AlphaFoldDB" id="A0A5B0MBW6"/>
<proteinExistence type="predicted"/>
<comment type="caution">
    <text evidence="1">The sequence shown here is derived from an EMBL/GenBank/DDBJ whole genome shotgun (WGS) entry which is preliminary data.</text>
</comment>
<dbReference type="Proteomes" id="UP000325313">
    <property type="component" value="Unassembled WGS sequence"/>
</dbReference>
<sequence length="246" mass="27003">MCGGCVATCNGGFWGFVAHFLDTGNLGRGYATIQGSYAYLARSLEWPSGRRNSLQVVGIGLLVVGMASYLPVVGTASQSSEQHPSRRNGPLVIQELVIIILDPLMIGSSHHLNHLQKFFFSIQNKAASALRLAVAVASAPLNKRTAQPLRAWCRSWIIVVPLVDIDMDLPLNASQSYNDAGVLDKPKKSIFFCWCSWRGNRRLRQLLSRCYGPTNTVAVVSSLFYPHLPSRLHQIASTIAPSFSLY</sequence>
<reference evidence="1 2" key="1">
    <citation type="submission" date="2019-05" db="EMBL/GenBank/DDBJ databases">
        <title>Emergence of the Ug99 lineage of the wheat stem rust pathogen through somatic hybridization.</title>
        <authorList>
            <person name="Li F."/>
            <person name="Upadhyaya N.M."/>
            <person name="Sperschneider J."/>
            <person name="Matny O."/>
            <person name="Nguyen-Phuc H."/>
            <person name="Mago R."/>
            <person name="Raley C."/>
            <person name="Miller M.E."/>
            <person name="Silverstein K.A.T."/>
            <person name="Henningsen E."/>
            <person name="Hirsch C.D."/>
            <person name="Visser B."/>
            <person name="Pretorius Z.A."/>
            <person name="Steffenson B.J."/>
            <person name="Schwessinger B."/>
            <person name="Dodds P.N."/>
            <person name="Figueroa M."/>
        </authorList>
    </citation>
    <scope>NUCLEOTIDE SEQUENCE [LARGE SCALE GENOMIC DNA]</scope>
    <source>
        <strain evidence="1 2">Ug99</strain>
    </source>
</reference>